<dbReference type="AlphaFoldDB" id="A0AAE1VTE3"/>
<dbReference type="GO" id="GO:0080188">
    <property type="term" value="P:gene silencing by siRNA-directed DNA methylation"/>
    <property type="evidence" value="ECO:0007669"/>
    <property type="project" value="InterPro"/>
</dbReference>
<dbReference type="Gene3D" id="3.30.70.2890">
    <property type="entry name" value="XS domain"/>
    <property type="match status" value="1"/>
</dbReference>
<dbReference type="InterPro" id="IPR005381">
    <property type="entry name" value="Znf-XS_domain"/>
</dbReference>
<feature type="region of interest" description="Disordered" evidence="3">
    <location>
        <begin position="454"/>
        <end position="474"/>
    </location>
</feature>
<keyword evidence="8" id="KW-1185">Reference proteome</keyword>
<comment type="caution">
    <text evidence="7">The sequence shown here is derived from an EMBL/GenBank/DDBJ whole genome shotgun (WGS) entry which is preliminary data.</text>
</comment>
<keyword evidence="2" id="KW-0943">RNA-mediated gene silencing</keyword>
<dbReference type="PANTHER" id="PTHR21596:SF23">
    <property type="entry name" value="FACTOR OF DNA METHYLATION 4"/>
    <property type="match status" value="1"/>
</dbReference>
<dbReference type="InterPro" id="IPR045177">
    <property type="entry name" value="FDM1-5/IDN2"/>
</dbReference>
<evidence type="ECO:0000313" key="8">
    <source>
        <dbReference type="Proteomes" id="UP001291623"/>
    </source>
</evidence>
<feature type="domain" description="Factor of DNA methylation 1-5/IDN2" evidence="5">
    <location>
        <begin position="604"/>
        <end position="734"/>
    </location>
</feature>
<feature type="region of interest" description="Disordered" evidence="3">
    <location>
        <begin position="125"/>
        <end position="154"/>
    </location>
</feature>
<evidence type="ECO:0000256" key="1">
    <source>
        <dbReference type="ARBA" id="ARBA00023054"/>
    </source>
</evidence>
<accession>A0AAE1VTE3</accession>
<dbReference type="Pfam" id="PF03470">
    <property type="entry name" value="zf-XS"/>
    <property type="match status" value="1"/>
</dbReference>
<evidence type="ECO:0000256" key="2">
    <source>
        <dbReference type="ARBA" id="ARBA00023158"/>
    </source>
</evidence>
<evidence type="ECO:0000259" key="5">
    <source>
        <dbReference type="Pfam" id="PF03469"/>
    </source>
</evidence>
<reference evidence="7" key="1">
    <citation type="submission" date="2023-12" db="EMBL/GenBank/DDBJ databases">
        <title>Genome assembly of Anisodus tanguticus.</title>
        <authorList>
            <person name="Wang Y.-J."/>
        </authorList>
    </citation>
    <scope>NUCLEOTIDE SEQUENCE</scope>
    <source>
        <strain evidence="7">KB-2021</strain>
        <tissue evidence="7">Leaf</tissue>
    </source>
</reference>
<feature type="compositionally biased region" description="Basic and acidic residues" evidence="3">
    <location>
        <begin position="125"/>
        <end position="136"/>
    </location>
</feature>
<feature type="compositionally biased region" description="Basic and acidic residues" evidence="3">
    <location>
        <begin position="170"/>
        <end position="191"/>
    </location>
</feature>
<dbReference type="Proteomes" id="UP001291623">
    <property type="component" value="Unassembled WGS sequence"/>
</dbReference>
<dbReference type="InterPro" id="IPR038588">
    <property type="entry name" value="XS_domain_sf"/>
</dbReference>
<proteinExistence type="predicted"/>
<organism evidence="7 8">
    <name type="scientific">Anisodus tanguticus</name>
    <dbReference type="NCBI Taxonomy" id="243964"/>
    <lineage>
        <taxon>Eukaryota</taxon>
        <taxon>Viridiplantae</taxon>
        <taxon>Streptophyta</taxon>
        <taxon>Embryophyta</taxon>
        <taxon>Tracheophyta</taxon>
        <taxon>Spermatophyta</taxon>
        <taxon>Magnoliopsida</taxon>
        <taxon>eudicotyledons</taxon>
        <taxon>Gunneridae</taxon>
        <taxon>Pentapetalae</taxon>
        <taxon>asterids</taxon>
        <taxon>lamiids</taxon>
        <taxon>Solanales</taxon>
        <taxon>Solanaceae</taxon>
        <taxon>Solanoideae</taxon>
        <taxon>Hyoscyameae</taxon>
        <taxon>Anisodus</taxon>
    </lineage>
</organism>
<dbReference type="Pfam" id="PF03468">
    <property type="entry name" value="XS"/>
    <property type="match status" value="1"/>
</dbReference>
<feature type="domain" description="Zinc finger-XS" evidence="6">
    <location>
        <begin position="71"/>
        <end position="111"/>
    </location>
</feature>
<keyword evidence="1" id="KW-0175">Coiled coil</keyword>
<evidence type="ECO:0000313" key="7">
    <source>
        <dbReference type="EMBL" id="KAK4376031.1"/>
    </source>
</evidence>
<evidence type="ECO:0000259" key="6">
    <source>
        <dbReference type="Pfam" id="PF03470"/>
    </source>
</evidence>
<evidence type="ECO:0000259" key="4">
    <source>
        <dbReference type="Pfam" id="PF03468"/>
    </source>
</evidence>
<dbReference type="PANTHER" id="PTHR21596">
    <property type="entry name" value="RIBONUCLEASE P SUBUNIT P38"/>
    <property type="match status" value="1"/>
</dbReference>
<protein>
    <submittedName>
        <fullName evidence="7">Uncharacterized protein</fullName>
    </submittedName>
</protein>
<name>A0AAE1VTE3_9SOLA</name>
<dbReference type="InterPro" id="IPR005379">
    <property type="entry name" value="FDM1-5/IDN2_XH"/>
</dbReference>
<feature type="domain" description="XS" evidence="4">
    <location>
        <begin position="222"/>
        <end position="332"/>
    </location>
</feature>
<dbReference type="CDD" id="cd12266">
    <property type="entry name" value="RRM_like_XS"/>
    <property type="match status" value="1"/>
</dbReference>
<gene>
    <name evidence="7" type="ORF">RND71_006708</name>
</gene>
<dbReference type="InterPro" id="IPR005380">
    <property type="entry name" value="XS_domain"/>
</dbReference>
<dbReference type="Pfam" id="PF03469">
    <property type="entry name" value="XH"/>
    <property type="match status" value="1"/>
</dbReference>
<feature type="region of interest" description="Disordered" evidence="3">
    <location>
        <begin position="170"/>
        <end position="207"/>
    </location>
</feature>
<dbReference type="EMBL" id="JAVYJV010000003">
    <property type="protein sequence ID" value="KAK4376031.1"/>
    <property type="molecule type" value="Genomic_DNA"/>
</dbReference>
<evidence type="ECO:0000256" key="3">
    <source>
        <dbReference type="SAM" id="MobiDB-lite"/>
    </source>
</evidence>
<sequence length="736" mass="86006">MLLLMDESPKQIFEVMRTSILTLLLRLKMSHRISGKSGSTNSELEELKYKYYKDLRDERVKIRRSGKYFECPYCHDSSKDYDSQELLRHASRIGRDSKSASFRDKARHLGLFKYLDRYITESSKRKCSEPSRKSSVDAKGNSLEPSHVTEKSKGGGKFYLSAARTIEAVDRPVDGAEEHPRREKLDAENRVASEPPPRSTKDGLPVPPVLDSSKSFISKAKDDQLVVPWMGIVANVPVEYKEGKYVGKSGANLKKEWTERGFNPDKVHPLWNFRGHTGYAIVDFKEDWSGFMDAMAFEKAFELDKHGKRDWNSVRCRDDKLYAWIARHEDYYSNSLIGKHLRKHGDLKSVSGIQEENKRKDSSLLRNLTNALEMKNKECEEMKKKISRTEVFMDNVMTQKEVMLKNYNNEMEMMKDKAFNQLRDVIREHEESKMQLEAQKQKLMLQEQELRKREALNESEKRKLDRQKEMNERALLEQKNADEQMLKLAEDHKRVKEQLHKRIIELEANLDQKQALQLQIERLRGSMEVMRHMNEEGDLEAKKKLDSIQEEIKESEEELESLETLNQTLIIKERHTNDEVQEARKELINGLRESRTARAIICVKRMGELNEKPFHAAAKKMFNSEEAAEKAVELCSLWEDHLRDPSWHPYKVIQKGQSAEEIIDEDDEKLNELKAEYGDEVYQAVVTALNELNEHNPSGRYPVPQLWDNKEKRTASLNEGVEHILKQWKLHKRKTR</sequence>